<keyword evidence="3" id="KW-1185">Reference proteome</keyword>
<evidence type="ECO:0000256" key="1">
    <source>
        <dbReference type="SAM" id="MobiDB-lite"/>
    </source>
</evidence>
<dbReference type="AlphaFoldDB" id="A0A1M2V3Q7"/>
<name>A0A1M2V3Q7_TRAPU</name>
<sequence length="111" mass="12523">MSLSDFDEARPPMPTQPLDSDADADADFATTQTQCRLVRGQRQVKPRNRDRRPEYRPLIDGGANFQFKLLSLRDAQRRHSIVYHAHSEEDDKLKTDTTPGPGPGAGEFKVD</sequence>
<feature type="compositionally biased region" description="Basic and acidic residues" evidence="1">
    <location>
        <begin position="85"/>
        <end position="95"/>
    </location>
</feature>
<evidence type="ECO:0000313" key="3">
    <source>
        <dbReference type="Proteomes" id="UP000184267"/>
    </source>
</evidence>
<accession>A0A1M2V3Q7</accession>
<dbReference type="Proteomes" id="UP000184267">
    <property type="component" value="Unassembled WGS sequence"/>
</dbReference>
<dbReference type="EMBL" id="MNAD01001692">
    <property type="protein sequence ID" value="OJT02241.1"/>
    <property type="molecule type" value="Genomic_DNA"/>
</dbReference>
<gene>
    <name evidence="2" type="ORF">TRAPUB_7268</name>
</gene>
<protein>
    <submittedName>
        <fullName evidence="2">Uncharacterized protein</fullName>
    </submittedName>
</protein>
<comment type="caution">
    <text evidence="2">The sequence shown here is derived from an EMBL/GenBank/DDBJ whole genome shotgun (WGS) entry which is preliminary data.</text>
</comment>
<evidence type="ECO:0000313" key="2">
    <source>
        <dbReference type="EMBL" id="OJT02241.1"/>
    </source>
</evidence>
<proteinExistence type="predicted"/>
<organism evidence="2 3">
    <name type="scientific">Trametes pubescens</name>
    <name type="common">White-rot fungus</name>
    <dbReference type="NCBI Taxonomy" id="154538"/>
    <lineage>
        <taxon>Eukaryota</taxon>
        <taxon>Fungi</taxon>
        <taxon>Dikarya</taxon>
        <taxon>Basidiomycota</taxon>
        <taxon>Agaricomycotina</taxon>
        <taxon>Agaricomycetes</taxon>
        <taxon>Polyporales</taxon>
        <taxon>Polyporaceae</taxon>
        <taxon>Trametes</taxon>
    </lineage>
</organism>
<feature type="region of interest" description="Disordered" evidence="1">
    <location>
        <begin position="1"/>
        <end position="57"/>
    </location>
</feature>
<reference evidence="2 3" key="1">
    <citation type="submission" date="2016-10" db="EMBL/GenBank/DDBJ databases">
        <title>Genome sequence of the basidiomycete white-rot fungus Trametes pubescens.</title>
        <authorList>
            <person name="Makela M.R."/>
            <person name="Granchi Z."/>
            <person name="Peng M."/>
            <person name="De Vries R.P."/>
            <person name="Grigoriev I."/>
            <person name="Riley R."/>
            <person name="Hilden K."/>
        </authorList>
    </citation>
    <scope>NUCLEOTIDE SEQUENCE [LARGE SCALE GENOMIC DNA]</scope>
    <source>
        <strain evidence="2 3">FBCC735</strain>
    </source>
</reference>
<dbReference type="OMA" id="SIVYHAH"/>
<feature type="region of interest" description="Disordered" evidence="1">
    <location>
        <begin position="83"/>
        <end position="111"/>
    </location>
</feature>